<organism evidence="1 2">
    <name type="scientific">Gulo gulo</name>
    <name type="common">Wolverine</name>
    <name type="synonym">Gluton</name>
    <dbReference type="NCBI Taxonomy" id="48420"/>
    <lineage>
        <taxon>Eukaryota</taxon>
        <taxon>Metazoa</taxon>
        <taxon>Chordata</taxon>
        <taxon>Craniata</taxon>
        <taxon>Vertebrata</taxon>
        <taxon>Euteleostomi</taxon>
        <taxon>Mammalia</taxon>
        <taxon>Eutheria</taxon>
        <taxon>Laurasiatheria</taxon>
        <taxon>Carnivora</taxon>
        <taxon>Caniformia</taxon>
        <taxon>Musteloidea</taxon>
        <taxon>Mustelidae</taxon>
        <taxon>Guloninae</taxon>
        <taxon>Gulo</taxon>
    </lineage>
</organism>
<keyword evidence="2" id="KW-1185">Reference proteome</keyword>
<name>A0A9X9PVS8_GULGU</name>
<protein>
    <submittedName>
        <fullName evidence="1">Uncharacterized protein</fullName>
    </submittedName>
</protein>
<dbReference type="AlphaFoldDB" id="A0A9X9PVS8"/>
<comment type="caution">
    <text evidence="1">The sequence shown here is derived from an EMBL/GenBank/DDBJ whole genome shotgun (WGS) entry which is preliminary data.</text>
</comment>
<reference evidence="1 2" key="1">
    <citation type="submission" date="2018-10" db="EMBL/GenBank/DDBJ databases">
        <authorList>
            <person name="Ekblom R."/>
            <person name="Jareborg N."/>
        </authorList>
    </citation>
    <scope>NUCLEOTIDE SEQUENCE [LARGE SCALE GENOMIC DNA]</scope>
    <source>
        <tissue evidence="1">Muscle</tissue>
    </source>
</reference>
<accession>A0A9X9PVS8</accession>
<dbReference type="EMBL" id="CYRY02004191">
    <property type="protein sequence ID" value="VCW68712.1"/>
    <property type="molecule type" value="Genomic_DNA"/>
</dbReference>
<dbReference type="Proteomes" id="UP000269945">
    <property type="component" value="Unassembled WGS sequence"/>
</dbReference>
<proteinExistence type="predicted"/>
<evidence type="ECO:0000313" key="2">
    <source>
        <dbReference type="Proteomes" id="UP000269945"/>
    </source>
</evidence>
<evidence type="ECO:0000313" key="1">
    <source>
        <dbReference type="EMBL" id="VCW68712.1"/>
    </source>
</evidence>
<gene>
    <name evidence="1" type="ORF">BN2614_LOCUS6</name>
</gene>
<sequence length="40" mass="4423">MAFQNSTSKLMISRTGGESPQNWWQVTSGLVASHLTRDSL</sequence>